<evidence type="ECO:0000256" key="1">
    <source>
        <dbReference type="SAM" id="SignalP"/>
    </source>
</evidence>
<evidence type="ECO:0000313" key="2">
    <source>
        <dbReference type="EMBL" id="MDT0113401.1"/>
    </source>
</evidence>
<keyword evidence="3" id="KW-1185">Reference proteome</keyword>
<feature type="signal peptide" evidence="1">
    <location>
        <begin position="1"/>
        <end position="23"/>
    </location>
</feature>
<dbReference type="PROSITE" id="PS51257">
    <property type="entry name" value="PROKAR_LIPOPROTEIN"/>
    <property type="match status" value="1"/>
</dbReference>
<organism evidence="2 3">
    <name type="scientific">Listeria cossartiae subsp. cayugensis</name>
    <dbReference type="NCBI Taxonomy" id="2713505"/>
    <lineage>
        <taxon>Bacteria</taxon>
        <taxon>Bacillati</taxon>
        <taxon>Bacillota</taxon>
        <taxon>Bacilli</taxon>
        <taxon>Bacillales</taxon>
        <taxon>Listeriaceae</taxon>
        <taxon>Listeria</taxon>
        <taxon>Listeria cossartiae</taxon>
    </lineage>
</organism>
<proteinExistence type="predicted"/>
<accession>A0ABU2IL41</accession>
<comment type="caution">
    <text evidence="2">The sequence shown here is derived from an EMBL/GenBank/DDBJ whole genome shotgun (WGS) entry which is preliminary data.</text>
</comment>
<evidence type="ECO:0008006" key="4">
    <source>
        <dbReference type="Google" id="ProtNLM"/>
    </source>
</evidence>
<dbReference type="RefSeq" id="WP_311178261.1">
    <property type="nucleotide sequence ID" value="NZ_JASAYY010000001.1"/>
</dbReference>
<dbReference type="EMBL" id="JASBAM010000001">
    <property type="protein sequence ID" value="MDT0113401.1"/>
    <property type="molecule type" value="Genomic_DNA"/>
</dbReference>
<sequence>MKKYYCMYLIVLVLLSGCTTTPVKENTSNQSISNIKVENIKDIIPISKEIVKDQKIKVKSYILNAQTGERINTDILFDEVPNLFQMHGYDIYSSAYQYYKDRLVIGCQSGGGKSYVYKISDEGQLTVDTVSYNILYYDENKRLYIAQTDEGYVTLNEKYAVNEEFPVLKDSNITTKDQGFILQAYGVNEIYYLGRYGEKTYQLMKYNSNEKKLVKVYDLVEELKQQGIDFEEGSEINPKMTLYKEGQKSYISISVDRIWNGKDDFKEINKNILINITNNVAIFDNAFEENDSAYPELDFSRNVMQSSDKISIFKLNEGKIIRVNDYNAEDIINDGDNHINYIYRMDDKEIIMNVPSGVVKYNIAEDKSEQLYVDRLEE</sequence>
<keyword evidence="1" id="KW-0732">Signal</keyword>
<reference evidence="2 3" key="1">
    <citation type="submission" date="2023-05" db="EMBL/GenBank/DDBJ databases">
        <title>A Combination of Whole Genome Sequencing and Metagenomics Reveals Diversity of Listeria spp. in Soil Collected from the Nantahala National Forest.</title>
        <authorList>
            <person name="Wang J."/>
            <person name="Schamp C.N."/>
            <person name="Hudson L.K."/>
            <person name="Chaggar H.K."/>
            <person name="Bryan D.W."/>
            <person name="Radosevich M."/>
            <person name="Denes T.G."/>
        </authorList>
    </citation>
    <scope>NUCLEOTIDE SEQUENCE [LARGE SCALE GENOMIC DNA]</scope>
    <source>
        <strain evidence="2 3">UTK S2-0002</strain>
    </source>
</reference>
<feature type="chain" id="PRO_5046078761" description="Lipoprotein" evidence="1">
    <location>
        <begin position="24"/>
        <end position="378"/>
    </location>
</feature>
<name>A0ABU2IL41_9LIST</name>
<protein>
    <recommendedName>
        <fullName evidence="4">Lipoprotein</fullName>
    </recommendedName>
</protein>
<dbReference type="Proteomes" id="UP001252688">
    <property type="component" value="Unassembled WGS sequence"/>
</dbReference>
<evidence type="ECO:0000313" key="3">
    <source>
        <dbReference type="Proteomes" id="UP001252688"/>
    </source>
</evidence>
<gene>
    <name evidence="2" type="ORF">QJV37_04560</name>
</gene>